<dbReference type="Proteomes" id="UP001056778">
    <property type="component" value="Chromosome 4"/>
</dbReference>
<keyword evidence="2" id="KW-1185">Reference proteome</keyword>
<protein>
    <submittedName>
        <fullName evidence="1">Hsc70cb isoform g-related</fullName>
    </submittedName>
</protein>
<sequence length="825" mass="93095">MAAMSVIGIDLGNESCYVAVAKAGGIETIANDYSLRATPACVAFSGKNRVLGVAAKNQQVTNMANTIYGFKRLLGRKFRDPQVTFEQKHLPYEMVEMEGGSIGIKVRYLDEEHIFSPEQCLAMLFTKLKDISETALQTPVKDCVISVPAYFTVKERQAILDAAAIADLNVLSLLNETTATTLAYGIYKQDLPLPEEKPRNVVFVDCGQSSLQVSICAFNKGKLVMLSCAFDPNLGGRNIDFALAEHFKHEFIKKYKIDASQNPRAYIRLLAEAEKLKKQMSVNSTTLPLNIECFMNDKDVHGEMKRVDMEEMCRDFFQKIKLVLEECLSKSGLKKEEIQSVEIVGGSTRIPAIKNIIKDVFGCTPSTTLNQDEAVSRGCALQCAILSPAVRVKDFGVSDVINYPISIDVTDSIGGRVTDCMVLYEVNCKFPLSRKITLKRSDAFEIRAYYTNPIPYMDQEIGKHFCTAIMVDYIQSKWIIRNVKPTADGRDQSVMVTFSMNVNGILDIKRATVDSTEIVESEPMEEDKSAEENVEQQPPADANSAAAPPPEENKEKKKKATKKVIHLTVDTLSPFGLSMDKMNDRREKEGQMRANDKQEKERVDARNALEEYVYELRSKLSSHEELALYATEAVRENLIKTLDQMESWLYEEGEDCQKQIYKDKLNELKIQGDPIEKRRIEYERLPGMIEEFRKVLQLKSKAVTAVATKDPKYAHLTEADLVQLQQAMERYWQYINKCSGFLNNPQRDKDPQIKIADVEKEFNNFHSAVEPILNKSPPKASPPKDTQSNDAQNSDQKNAEKQNPQEAPQNHHSNQQQNEDNMDVD</sequence>
<evidence type="ECO:0000313" key="1">
    <source>
        <dbReference type="EMBL" id="KAI4463664.1"/>
    </source>
</evidence>
<name>A0ACB9TA60_HOLOL</name>
<gene>
    <name evidence="1" type="ORF">MML48_4g00006549</name>
</gene>
<reference evidence="1" key="1">
    <citation type="submission" date="2022-04" db="EMBL/GenBank/DDBJ databases">
        <title>Chromosome-scale genome assembly of Holotrichia oblita Faldermann.</title>
        <authorList>
            <person name="Rongchong L."/>
        </authorList>
    </citation>
    <scope>NUCLEOTIDE SEQUENCE</scope>
    <source>
        <strain evidence="1">81SQS9</strain>
    </source>
</reference>
<comment type="caution">
    <text evidence="1">The sequence shown here is derived from an EMBL/GenBank/DDBJ whole genome shotgun (WGS) entry which is preliminary data.</text>
</comment>
<accession>A0ACB9TA60</accession>
<proteinExistence type="predicted"/>
<organism evidence="1 2">
    <name type="scientific">Holotrichia oblita</name>
    <name type="common">Chafer beetle</name>
    <dbReference type="NCBI Taxonomy" id="644536"/>
    <lineage>
        <taxon>Eukaryota</taxon>
        <taxon>Metazoa</taxon>
        <taxon>Ecdysozoa</taxon>
        <taxon>Arthropoda</taxon>
        <taxon>Hexapoda</taxon>
        <taxon>Insecta</taxon>
        <taxon>Pterygota</taxon>
        <taxon>Neoptera</taxon>
        <taxon>Endopterygota</taxon>
        <taxon>Coleoptera</taxon>
        <taxon>Polyphaga</taxon>
        <taxon>Scarabaeiformia</taxon>
        <taxon>Scarabaeidae</taxon>
        <taxon>Melolonthinae</taxon>
        <taxon>Holotrichia</taxon>
    </lineage>
</organism>
<dbReference type="EMBL" id="CM043018">
    <property type="protein sequence ID" value="KAI4463664.1"/>
    <property type="molecule type" value="Genomic_DNA"/>
</dbReference>
<evidence type="ECO:0000313" key="2">
    <source>
        <dbReference type="Proteomes" id="UP001056778"/>
    </source>
</evidence>